<dbReference type="Pfam" id="PF23088">
    <property type="entry name" value="DUF7047"/>
    <property type="match status" value="1"/>
</dbReference>
<dbReference type="EMBL" id="KL363255">
    <property type="protein sequence ID" value="KFD50302.1"/>
    <property type="molecule type" value="Genomic_DNA"/>
</dbReference>
<protein>
    <recommendedName>
        <fullName evidence="2">DUF7047 domain-containing protein</fullName>
    </recommendedName>
</protein>
<gene>
    <name evidence="3" type="ORF">M513_08802</name>
</gene>
<evidence type="ECO:0000313" key="3">
    <source>
        <dbReference type="EMBL" id="KFD50302.1"/>
    </source>
</evidence>
<evidence type="ECO:0000259" key="2">
    <source>
        <dbReference type="Pfam" id="PF23088"/>
    </source>
</evidence>
<feature type="compositionally biased region" description="Polar residues" evidence="1">
    <location>
        <begin position="61"/>
        <end position="75"/>
    </location>
</feature>
<dbReference type="SUPFAM" id="SSF56672">
    <property type="entry name" value="DNA/RNA polymerases"/>
    <property type="match status" value="1"/>
</dbReference>
<dbReference type="Proteomes" id="UP000030764">
    <property type="component" value="Unassembled WGS sequence"/>
</dbReference>
<proteinExistence type="predicted"/>
<reference evidence="3 4" key="1">
    <citation type="journal article" date="2014" name="Nat. Genet.">
        <title>Genome and transcriptome of the porcine whipworm Trichuris suis.</title>
        <authorList>
            <person name="Jex A.R."/>
            <person name="Nejsum P."/>
            <person name="Schwarz E.M."/>
            <person name="Hu L."/>
            <person name="Young N.D."/>
            <person name="Hall R.S."/>
            <person name="Korhonen P.K."/>
            <person name="Liao S."/>
            <person name="Thamsborg S."/>
            <person name="Xia J."/>
            <person name="Xu P."/>
            <person name="Wang S."/>
            <person name="Scheerlinck J.P."/>
            <person name="Hofmann A."/>
            <person name="Sternberg P.W."/>
            <person name="Wang J."/>
            <person name="Gasser R.B."/>
        </authorList>
    </citation>
    <scope>NUCLEOTIDE SEQUENCE [LARGE SCALE GENOMIC DNA]</scope>
    <source>
        <strain evidence="3">DCEP-RM93M</strain>
    </source>
</reference>
<feature type="region of interest" description="Disordered" evidence="1">
    <location>
        <begin position="305"/>
        <end position="328"/>
    </location>
</feature>
<dbReference type="AlphaFoldDB" id="A0A085LZA6"/>
<evidence type="ECO:0000256" key="1">
    <source>
        <dbReference type="SAM" id="MobiDB-lite"/>
    </source>
</evidence>
<dbReference type="Gene3D" id="3.30.70.270">
    <property type="match status" value="1"/>
</dbReference>
<dbReference type="Gene3D" id="3.10.10.10">
    <property type="entry name" value="HIV Type 1 Reverse Transcriptase, subunit A, domain 1"/>
    <property type="match status" value="1"/>
</dbReference>
<sequence>MLGDQTEQTRSEWYRAQMLRLLWTEPFRQGLQEPAAEHRLRRKRQRPRLPCMTKKPPAQSRGATHSSNASGQHRTPCSRAYELQEVHRPRSAGLMALNGGTPQGQGVGSVWLQPTERLRAKADVIVSQRKPLGFDFIVGMNGGGDCGRQRTSGTVCAAKEADTKLEEPDFSVTFDHAKRHWTASRKWRKGVGPDVLRNVVWEYSPAKDASREYEQELQLYIDQGSLVPYDKRKHGPAKGLIPLMAVIQRSKNKVRPVPFDGRPGVVYNIRCGCNASYIGETGNTLLDRYKRHMSNVGRYKEAVRRLKEPQTPARTSTKRRGRPQREQPQKIIAETIKASAVVEHSSQCSHDLQPSIICRESRLHLRRVKEALFIRNNRTINRDKGVEVSAVWDTLIRETRYTAHADICADKMRQWHRQGVNLAMVDLNKACPQIHVGESLWPYQTVIFRSRKRSLTRLGFGLNVAPLVMTTMLNHVLPMDPVVRKGTSVYIDDILISEDIVDARRVQQHLTSHGLACKAPERIGRGTRLLGLCLWGERGRLHWARKSEVASLPSRLICRSVFSFCGELIGHFPDCGWLRMATALAKPKANEVTTGWDDLTSSPELVATRD</sequence>
<keyword evidence="4" id="KW-1185">Reference proteome</keyword>
<evidence type="ECO:0000313" key="4">
    <source>
        <dbReference type="Proteomes" id="UP000030764"/>
    </source>
</evidence>
<feature type="region of interest" description="Disordered" evidence="1">
    <location>
        <begin position="34"/>
        <end position="76"/>
    </location>
</feature>
<accession>A0A085LZA6</accession>
<dbReference type="InterPro" id="IPR055475">
    <property type="entry name" value="DUF7047"/>
</dbReference>
<name>A0A085LZA6_9BILA</name>
<dbReference type="InterPro" id="IPR043128">
    <property type="entry name" value="Rev_trsase/Diguanyl_cyclase"/>
</dbReference>
<feature type="domain" description="DUF7047" evidence="2">
    <location>
        <begin position="559"/>
        <end position="602"/>
    </location>
</feature>
<organism evidence="3 4">
    <name type="scientific">Trichuris suis</name>
    <name type="common">pig whipworm</name>
    <dbReference type="NCBI Taxonomy" id="68888"/>
    <lineage>
        <taxon>Eukaryota</taxon>
        <taxon>Metazoa</taxon>
        <taxon>Ecdysozoa</taxon>
        <taxon>Nematoda</taxon>
        <taxon>Enoplea</taxon>
        <taxon>Dorylaimia</taxon>
        <taxon>Trichinellida</taxon>
        <taxon>Trichuridae</taxon>
        <taxon>Trichuris</taxon>
    </lineage>
</organism>
<dbReference type="InterPro" id="IPR043502">
    <property type="entry name" value="DNA/RNA_pol_sf"/>
</dbReference>